<dbReference type="CDD" id="cd02979">
    <property type="entry name" value="PHOX_C"/>
    <property type="match status" value="1"/>
</dbReference>
<keyword evidence="5" id="KW-0560">Oxidoreductase</keyword>
<dbReference type="Proteomes" id="UP000295511">
    <property type="component" value="Unassembled WGS sequence"/>
</dbReference>
<evidence type="ECO:0000256" key="4">
    <source>
        <dbReference type="ARBA" id="ARBA00022827"/>
    </source>
</evidence>
<evidence type="ECO:0000256" key="1">
    <source>
        <dbReference type="ARBA" id="ARBA00001974"/>
    </source>
</evidence>
<keyword evidence="9" id="KW-1185">Reference proteome</keyword>
<dbReference type="Gene3D" id="3.30.9.10">
    <property type="entry name" value="D-Amino Acid Oxidase, subunit A, domain 2"/>
    <property type="match status" value="1"/>
</dbReference>
<evidence type="ECO:0000259" key="7">
    <source>
        <dbReference type="Pfam" id="PF07976"/>
    </source>
</evidence>
<dbReference type="InterPro" id="IPR036188">
    <property type="entry name" value="FAD/NAD-bd_sf"/>
</dbReference>
<comment type="cofactor">
    <cofactor evidence="1">
        <name>FAD</name>
        <dbReference type="ChEBI" id="CHEBI:57692"/>
    </cofactor>
</comment>
<organism evidence="8 9">
    <name type="scientific">Arthrobacter terricola</name>
    <dbReference type="NCBI Taxonomy" id="2547396"/>
    <lineage>
        <taxon>Bacteria</taxon>
        <taxon>Bacillati</taxon>
        <taxon>Actinomycetota</taxon>
        <taxon>Actinomycetes</taxon>
        <taxon>Micrococcales</taxon>
        <taxon>Micrococcaceae</taxon>
        <taxon>Arthrobacter</taxon>
    </lineage>
</organism>
<dbReference type="Pfam" id="PF01494">
    <property type="entry name" value="FAD_binding_3"/>
    <property type="match status" value="1"/>
</dbReference>
<dbReference type="GO" id="GO:0071949">
    <property type="term" value="F:FAD binding"/>
    <property type="evidence" value="ECO:0007669"/>
    <property type="project" value="InterPro"/>
</dbReference>
<dbReference type="InterPro" id="IPR036249">
    <property type="entry name" value="Thioredoxin-like_sf"/>
</dbReference>
<dbReference type="Gene3D" id="3.40.30.20">
    <property type="match status" value="1"/>
</dbReference>
<dbReference type="InterPro" id="IPR038220">
    <property type="entry name" value="PHOX_C_sf"/>
</dbReference>
<dbReference type="GO" id="GO:0016709">
    <property type="term" value="F:oxidoreductase activity, acting on paired donors, with incorporation or reduction of molecular oxygen, NAD(P)H as one donor, and incorporation of one atom of oxygen"/>
    <property type="evidence" value="ECO:0007669"/>
    <property type="project" value="UniProtKB-ARBA"/>
</dbReference>
<name>A0A4V2ZSR3_9MICC</name>
<dbReference type="InterPro" id="IPR012941">
    <property type="entry name" value="Phe_hydrox_C_dim_dom"/>
</dbReference>
<dbReference type="OrthoDB" id="4246007at2"/>
<dbReference type="PANTHER" id="PTHR43004:SF19">
    <property type="entry name" value="BINDING MONOOXYGENASE, PUTATIVE (JCVI)-RELATED"/>
    <property type="match status" value="1"/>
</dbReference>
<evidence type="ECO:0000259" key="6">
    <source>
        <dbReference type="Pfam" id="PF01494"/>
    </source>
</evidence>
<dbReference type="PANTHER" id="PTHR43004">
    <property type="entry name" value="TRK SYSTEM POTASSIUM UPTAKE PROTEIN"/>
    <property type="match status" value="1"/>
</dbReference>
<keyword evidence="8" id="KW-0503">Monooxygenase</keyword>
<feature type="domain" description="Phenol hydroxylase-like C-terminal dimerisation" evidence="7">
    <location>
        <begin position="440"/>
        <end position="626"/>
    </location>
</feature>
<dbReference type="SUPFAM" id="SSF52833">
    <property type="entry name" value="Thioredoxin-like"/>
    <property type="match status" value="1"/>
</dbReference>
<dbReference type="RefSeq" id="WP_133204876.1">
    <property type="nucleotide sequence ID" value="NZ_SMRU01000016.1"/>
</dbReference>
<comment type="caution">
    <text evidence="8">The sequence shown here is derived from an EMBL/GenBank/DDBJ whole genome shotgun (WGS) entry which is preliminary data.</text>
</comment>
<reference evidence="8 9" key="1">
    <citation type="submission" date="2019-03" db="EMBL/GenBank/DDBJ databases">
        <title>Whole genome sequence of Arthrobacter sp JH1-1.</title>
        <authorList>
            <person name="Trinh H.N."/>
        </authorList>
    </citation>
    <scope>NUCLEOTIDE SEQUENCE [LARGE SCALE GENOMIC DNA]</scope>
    <source>
        <strain evidence="8 9">JH1-1</strain>
    </source>
</reference>
<keyword evidence="4" id="KW-0274">FAD</keyword>
<gene>
    <name evidence="8" type="ORF">E1809_14105</name>
</gene>
<evidence type="ECO:0000313" key="9">
    <source>
        <dbReference type="Proteomes" id="UP000295511"/>
    </source>
</evidence>
<sequence length="634" mass="69085">MQFHHHGYVSGDPRVQPAAGVGINRPADLPDEVDVLIVGSGPAGMLTAAQLSQFPGITARIVERRPGRLAIGQADGIQARSVETFQAFGFAERIIAEAYQITEMAFWKPDPADHANIVRAARAVDDEMGISEFPHLIVNQARVLDYFAEFMANSPARMTPDYGYEFRNLQVTGEGEYPVTVTLLHTSGPNEGQERTVRAKYVVGADGARSKVRESIGCTLAGDQANHAWGVMDVLAVTDFPDIRLKCAIQGEAGSILLIPREGGHLFRMYVDLGEVGADDGRAVRNTTIEQIIAKANEILHPYTLDVRNVAWHSVYEVGHRLTNRFDDVLPEERGIRSPRVFITGDACHTHSAKAGQGMNVSMQDGFNLGWKLGHVLEGRSPESLLSTYSAERQVVAKNLIDFDKEWSSLMAKKPEEFDDPSELEDFYVRTAEFPAGFMTEYAPSMLVAEPTHQELATGFPLGKRFKSAPVVRVCDTNPMHLGHHAMADGRWRIYVFADAAAAGATSGVSDFAEWIANSPDSPLAATPSGADADADAWFDVKVIYQQNHAGVDISAVPPVFKPQVGPFQLNYLEKVFGTDPAADIFDLRGIDRGGAVVVVRPDQYVANVLPLSATTELAAFFAPLLRSGLPESV</sequence>
<protein>
    <submittedName>
        <fullName evidence="8">3-hydroxybenzoate 4-monooxygenase</fullName>
    </submittedName>
</protein>
<keyword evidence="3" id="KW-0285">Flavoprotein</keyword>
<dbReference type="AlphaFoldDB" id="A0A4V2ZSR3"/>
<dbReference type="Pfam" id="PF07976">
    <property type="entry name" value="Phe_hydrox_dim"/>
    <property type="match status" value="1"/>
</dbReference>
<comment type="similarity">
    <text evidence="2">Belongs to the PheA/TfdB FAD monooxygenase family.</text>
</comment>
<feature type="domain" description="FAD-binding" evidence="6">
    <location>
        <begin position="32"/>
        <end position="403"/>
    </location>
</feature>
<evidence type="ECO:0000256" key="5">
    <source>
        <dbReference type="ARBA" id="ARBA00023002"/>
    </source>
</evidence>
<dbReference type="Gene3D" id="3.50.50.60">
    <property type="entry name" value="FAD/NAD(P)-binding domain"/>
    <property type="match status" value="1"/>
</dbReference>
<dbReference type="InterPro" id="IPR002938">
    <property type="entry name" value="FAD-bd"/>
</dbReference>
<accession>A0A4V2ZSR3</accession>
<evidence type="ECO:0000256" key="3">
    <source>
        <dbReference type="ARBA" id="ARBA00022630"/>
    </source>
</evidence>
<dbReference type="PRINTS" id="PR00420">
    <property type="entry name" value="RNGMNOXGNASE"/>
</dbReference>
<evidence type="ECO:0000313" key="8">
    <source>
        <dbReference type="EMBL" id="TDF94224.1"/>
    </source>
</evidence>
<dbReference type="InterPro" id="IPR050641">
    <property type="entry name" value="RIFMO-like"/>
</dbReference>
<evidence type="ECO:0000256" key="2">
    <source>
        <dbReference type="ARBA" id="ARBA00007801"/>
    </source>
</evidence>
<dbReference type="SUPFAM" id="SSF51905">
    <property type="entry name" value="FAD/NAD(P)-binding domain"/>
    <property type="match status" value="1"/>
</dbReference>
<dbReference type="NCBIfam" id="NF006144">
    <property type="entry name" value="PRK08294.1"/>
    <property type="match status" value="1"/>
</dbReference>
<dbReference type="SUPFAM" id="SSF54373">
    <property type="entry name" value="FAD-linked reductases, C-terminal domain"/>
    <property type="match status" value="1"/>
</dbReference>
<proteinExistence type="inferred from homology"/>
<dbReference type="EMBL" id="SMRU01000016">
    <property type="protein sequence ID" value="TDF94224.1"/>
    <property type="molecule type" value="Genomic_DNA"/>
</dbReference>